<dbReference type="Gene3D" id="2.40.70.10">
    <property type="entry name" value="Acid Proteases"/>
    <property type="match status" value="1"/>
</dbReference>
<name>A0A1R1YH87_9FUNG</name>
<dbReference type="AlphaFoldDB" id="A0A1R1YH87"/>
<protein>
    <submittedName>
        <fullName evidence="1">Retrotransposon-derived protein PEG10</fullName>
    </submittedName>
</protein>
<dbReference type="Proteomes" id="UP000187283">
    <property type="component" value="Unassembled WGS sequence"/>
</dbReference>
<dbReference type="InterPro" id="IPR032567">
    <property type="entry name" value="RTL1-rel"/>
</dbReference>
<accession>A0A1R1YH87</accession>
<dbReference type="InterPro" id="IPR021109">
    <property type="entry name" value="Peptidase_aspartic_dom_sf"/>
</dbReference>
<organism evidence="1 2">
    <name type="scientific">Smittium culicis</name>
    <dbReference type="NCBI Taxonomy" id="133412"/>
    <lineage>
        <taxon>Eukaryota</taxon>
        <taxon>Fungi</taxon>
        <taxon>Fungi incertae sedis</taxon>
        <taxon>Zoopagomycota</taxon>
        <taxon>Kickxellomycotina</taxon>
        <taxon>Harpellomycetes</taxon>
        <taxon>Harpellales</taxon>
        <taxon>Legeriomycetaceae</taxon>
        <taxon>Smittium</taxon>
    </lineage>
</organism>
<dbReference type="CDD" id="cd00303">
    <property type="entry name" value="retropepsin_like"/>
    <property type="match status" value="1"/>
</dbReference>
<gene>
    <name evidence="1" type="ORF">AYI70_g327</name>
</gene>
<dbReference type="OrthoDB" id="128646at2759"/>
<dbReference type="STRING" id="133412.A0A1R1YH87"/>
<proteinExistence type="predicted"/>
<dbReference type="EMBL" id="LSSN01000050">
    <property type="protein sequence ID" value="OMJ26234.1"/>
    <property type="molecule type" value="Genomic_DNA"/>
</dbReference>
<keyword evidence="2" id="KW-1185">Reference proteome</keyword>
<reference evidence="1 2" key="1">
    <citation type="submission" date="2017-01" db="EMBL/GenBank/DDBJ databases">
        <authorList>
            <person name="Mah S.A."/>
            <person name="Swanson W.J."/>
            <person name="Moy G.W."/>
            <person name="Vacquier V.D."/>
        </authorList>
    </citation>
    <scope>NUCLEOTIDE SEQUENCE [LARGE SCALE GENOMIC DNA]</scope>
    <source>
        <strain evidence="1 2">GSMNP</strain>
    </source>
</reference>
<evidence type="ECO:0000313" key="1">
    <source>
        <dbReference type="EMBL" id="OMJ26234.1"/>
    </source>
</evidence>
<sequence length="402" mass="45912">MPPKPRPFFPEKTIIPSTEDITEMNPTPETTMSPEQEYIDAQIRTQVQAQIQTYIQAQLLSQTQANIQSQAQSLENPTSHNHFQHAGPSLTNRIRLPDSVKFDGKVSENCKQGSRSASAYAAEFRALARESGFNNVALVDQFLRGLSSKIMQYLIVIDLPDNLEENIILAVRIDNCLCTMNVISDSKNYTPNLNPFRSANTVGTPPVINSTPPHQEPIVYIEIEPITSRPRGQLSEKEKARRYELCQCLYCGGSGHIDLNCTKRKWTGKSRIQHFNRRFIFKLKLFSKTTKFFVQTNCLVDSGVTDNFIDKYFAEEYLKVPSKVKDLIHNETIDGISLTNTPIDTIYEDVKIIFDNVFNDNINLYPINSPKTPMILGLPWLKKNNSRIDWVSREFNFNREPE</sequence>
<dbReference type="PANTHER" id="PTHR15503">
    <property type="entry name" value="LDOC1 RELATED"/>
    <property type="match status" value="1"/>
</dbReference>
<comment type="caution">
    <text evidence="1">The sequence shown here is derived from an EMBL/GenBank/DDBJ whole genome shotgun (WGS) entry which is preliminary data.</text>
</comment>
<dbReference type="PANTHER" id="PTHR15503:SF36">
    <property type="entry name" value="RETROTRANSPOSON GAG-LIKE PROTEIN 5"/>
    <property type="match status" value="1"/>
</dbReference>
<evidence type="ECO:0000313" key="2">
    <source>
        <dbReference type="Proteomes" id="UP000187283"/>
    </source>
</evidence>